<feature type="transmembrane region" description="Helical" evidence="6">
    <location>
        <begin position="413"/>
        <end position="439"/>
    </location>
</feature>
<dbReference type="VEuPathDB" id="AmoebaDB:KM1_045340"/>
<dbReference type="SUPFAM" id="SSF56112">
    <property type="entry name" value="Protein kinase-like (PK-like)"/>
    <property type="match status" value="1"/>
</dbReference>
<dbReference type="InterPro" id="IPR017441">
    <property type="entry name" value="Protein_kinase_ATP_BS"/>
</dbReference>
<feature type="binding site" evidence="4">
    <location>
        <position position="617"/>
    </location>
    <ligand>
        <name>ATP</name>
        <dbReference type="ChEBI" id="CHEBI:30616"/>
    </ligand>
</feature>
<dbReference type="InterPro" id="IPR011009">
    <property type="entry name" value="Kinase-like_dom_sf"/>
</dbReference>
<dbReference type="GO" id="GO:0005524">
    <property type="term" value="F:ATP binding"/>
    <property type="evidence" value="ECO:0007669"/>
    <property type="project" value="UniProtKB-UniRule"/>
</dbReference>
<feature type="signal peptide" evidence="7">
    <location>
        <begin position="1"/>
        <end position="18"/>
    </location>
</feature>
<reference evidence="9 10" key="1">
    <citation type="submission" date="2016-05" db="EMBL/GenBank/DDBJ databases">
        <title>First whole genome sequencing of Entamoeba histolytica HM1:IMSS-clone-6.</title>
        <authorList>
            <person name="Mukherjee Avik.K."/>
            <person name="Izumyama S."/>
            <person name="Nakada-Tsukui K."/>
            <person name="Nozaki T."/>
        </authorList>
    </citation>
    <scope>NUCLEOTIDE SEQUENCE [LARGE SCALE GENOMIC DNA]</scope>
    <source>
        <strain evidence="9 10">HM1:IMSS clone 6</strain>
    </source>
</reference>
<dbReference type="Proteomes" id="UP000078387">
    <property type="component" value="Unassembled WGS sequence"/>
</dbReference>
<keyword evidence="6" id="KW-0812">Transmembrane</keyword>
<dbReference type="AlphaFoldDB" id="A0A5K1UES0"/>
<keyword evidence="9" id="KW-0418">Kinase</keyword>
<comment type="caution">
    <text evidence="9">The sequence shown here is derived from an EMBL/GenBank/DDBJ whole genome shotgun (WGS) entry which is preliminary data.</text>
</comment>
<dbReference type="InterPro" id="IPR053215">
    <property type="entry name" value="TKL_Ser/Thr_kinase"/>
</dbReference>
<dbReference type="VEuPathDB" id="AmoebaDB:EHI5A_003380"/>
<evidence type="ECO:0000313" key="9">
    <source>
        <dbReference type="EMBL" id="GAT94960.1"/>
    </source>
</evidence>
<keyword evidence="1" id="KW-0723">Serine/threonine-protein kinase</keyword>
<dbReference type="PROSITE" id="PS00107">
    <property type="entry name" value="PROTEIN_KINASE_ATP"/>
    <property type="match status" value="1"/>
</dbReference>
<keyword evidence="6" id="KW-0472">Membrane</keyword>
<feature type="domain" description="Protein kinase" evidence="8">
    <location>
        <begin position="590"/>
        <end position="850"/>
    </location>
</feature>
<keyword evidence="9" id="KW-0808">Transferase</keyword>
<dbReference type="GO" id="GO:0004672">
    <property type="term" value="F:protein kinase activity"/>
    <property type="evidence" value="ECO:0007669"/>
    <property type="project" value="InterPro"/>
</dbReference>
<evidence type="ECO:0000256" key="5">
    <source>
        <dbReference type="SAM" id="MobiDB-lite"/>
    </source>
</evidence>
<evidence type="ECO:0000256" key="7">
    <source>
        <dbReference type="SAM" id="SignalP"/>
    </source>
</evidence>
<dbReference type="CDD" id="cd13999">
    <property type="entry name" value="STKc_MAP3K-like"/>
    <property type="match status" value="1"/>
</dbReference>
<keyword evidence="6" id="KW-1133">Transmembrane helix</keyword>
<keyword evidence="3 4" id="KW-0067">ATP-binding</keyword>
<keyword evidence="7" id="KW-0732">Signal</keyword>
<name>A0A5K1UES0_ENTHI</name>
<evidence type="ECO:0000256" key="6">
    <source>
        <dbReference type="SAM" id="Phobius"/>
    </source>
</evidence>
<dbReference type="InterPro" id="IPR000719">
    <property type="entry name" value="Prot_kinase_dom"/>
</dbReference>
<dbReference type="Pfam" id="PF07714">
    <property type="entry name" value="PK_Tyr_Ser-Thr"/>
    <property type="match status" value="1"/>
</dbReference>
<organism evidence="9 10">
    <name type="scientific">Entamoeba histolytica</name>
    <dbReference type="NCBI Taxonomy" id="5759"/>
    <lineage>
        <taxon>Eukaryota</taxon>
        <taxon>Amoebozoa</taxon>
        <taxon>Evosea</taxon>
        <taxon>Archamoebae</taxon>
        <taxon>Mastigamoebida</taxon>
        <taxon>Entamoebidae</taxon>
        <taxon>Entamoeba</taxon>
    </lineage>
</organism>
<evidence type="ECO:0000256" key="2">
    <source>
        <dbReference type="ARBA" id="ARBA00022741"/>
    </source>
</evidence>
<gene>
    <name evidence="9" type="ORF">CL6EHI_188110</name>
</gene>
<protein>
    <submittedName>
        <fullName evidence="9">Protein kinase putative</fullName>
    </submittedName>
</protein>
<dbReference type="PANTHER" id="PTHR45756:SF1">
    <property type="entry name" value="PROTEIN KINASE DOMAIN CONTAINING PROTEIN"/>
    <property type="match status" value="1"/>
</dbReference>
<dbReference type="SMART" id="SM00220">
    <property type="entry name" value="S_TKc"/>
    <property type="match status" value="1"/>
</dbReference>
<dbReference type="EMBL" id="BDEQ01000001">
    <property type="protein sequence ID" value="GAT94960.1"/>
    <property type="molecule type" value="Genomic_DNA"/>
</dbReference>
<dbReference type="OMA" id="HAAMIIH"/>
<dbReference type="InterPro" id="IPR001245">
    <property type="entry name" value="Ser-Thr/Tyr_kinase_cat_dom"/>
</dbReference>
<evidence type="ECO:0000256" key="3">
    <source>
        <dbReference type="ARBA" id="ARBA00022840"/>
    </source>
</evidence>
<dbReference type="VEuPathDB" id="AmoebaDB:EHI7A_019500"/>
<evidence type="ECO:0000256" key="1">
    <source>
        <dbReference type="ARBA" id="ARBA00022527"/>
    </source>
</evidence>
<dbReference type="InterPro" id="IPR008271">
    <property type="entry name" value="Ser/Thr_kinase_AS"/>
</dbReference>
<accession>A0A5K1UES0</accession>
<dbReference type="PROSITE" id="PS50011">
    <property type="entry name" value="PROTEIN_KINASE_DOM"/>
    <property type="match status" value="1"/>
</dbReference>
<dbReference type="Gene3D" id="1.10.510.10">
    <property type="entry name" value="Transferase(Phosphotransferase) domain 1"/>
    <property type="match status" value="1"/>
</dbReference>
<evidence type="ECO:0000313" key="10">
    <source>
        <dbReference type="Proteomes" id="UP000078387"/>
    </source>
</evidence>
<proteinExistence type="predicted"/>
<dbReference type="VEuPathDB" id="AmoebaDB:EHI8A_024630"/>
<sequence length="951" mass="107714">MLLLFSLISLSFATLVEPDITKANSSLEHFVGFIGYNERSEARHNMPIYYNRSNPTKLYWDSTLSVVQNRTGTVDINGEPKRPQIIDMRERVWFLHDRVMVSYDLNSQPPTVTINSTLSGTFDELSPLAYHHFEYSDKIQNDYILACTNGKLIILSPETLTKIIRSDFDCGEYISTGNSIVAIKNQTKVTLIKFSNNANSKTTLGNYTLYKTIKVANVSSSETFMYDPVRVTRNDIVYVVVSDQRRVSVFDSHTNYEQEEVLSGIPFYAEGVTEYLKPMKNRPFENIISYGQIIVVGTPGYGTSDNPYCGGGYVFFDNILDFGYHPRFVTILRINGSSSYTYFGYVTSTSGNSAWLGGVTTVPSNYDYPELQFSIRNYDREYCVNSICQCHSNLTFADGKCQPNKKIKASKTLVIILSILSILIFLGIIVALILIFLVYKKNKKRSPKTKFRIGNFAYEFTPIDNFPLSLSCSTLTFGRSGTEPVPVDEELTEEIYIANNTKKTYRFNFNPQDIQTHHFEISFSPKVGKLQPGYGETIQVKFKFLCTCFVNEIVDVLASKGDEESIEEDHAAIKIGIESAKSIKLDYEEFEKTKVIGEGSFGIVFLGKYRGVDVAIKQTKNFTWPEDVVEAFRKEVQMMDKMRCPYIINFIGAVDTPGYYSIVTEYAKFGSLKNVYENEKFTQLLGLKMLTDVAKGMTFLHASMIIHRDLKPENVLVVSMVKKEKINAKLSDFGTSRDVSSSNVVASMTQGIGTPLYMAPELLLNQGYGQAVDVFSYAIVCYEVLSRKVPYSDENFAHSWDVSDFVTKGNRLNIPDSFPPEMAKLISDCWAEDPNLRPKFAEIEERVEALWKQMYQQHCEEKQARKEKEALLAPPKPQRIENFVLDEPSEDNSKNEKENEETQPLVPSEEVKESTEVINSTSLVNVDDSQQDTQTNATQDEVLCAIVDDVF</sequence>
<keyword evidence="2 4" id="KW-0547">Nucleotide-binding</keyword>
<feature type="chain" id="PRO_5023944593" evidence="7">
    <location>
        <begin position="19"/>
        <end position="951"/>
    </location>
</feature>
<dbReference type="VEuPathDB" id="AmoebaDB:EHI_188110"/>
<feature type="compositionally biased region" description="Polar residues" evidence="5">
    <location>
        <begin position="916"/>
        <end position="938"/>
    </location>
</feature>
<dbReference type="PROSITE" id="PS00108">
    <property type="entry name" value="PROTEIN_KINASE_ST"/>
    <property type="match status" value="1"/>
</dbReference>
<dbReference type="PANTHER" id="PTHR45756">
    <property type="entry name" value="PALMITOYLTRANSFERASE"/>
    <property type="match status" value="1"/>
</dbReference>
<evidence type="ECO:0000259" key="8">
    <source>
        <dbReference type="PROSITE" id="PS50011"/>
    </source>
</evidence>
<evidence type="ECO:0000256" key="4">
    <source>
        <dbReference type="PROSITE-ProRule" id="PRU10141"/>
    </source>
</evidence>
<feature type="region of interest" description="Disordered" evidence="5">
    <location>
        <begin position="877"/>
        <end position="938"/>
    </location>
</feature>